<protein>
    <submittedName>
        <fullName evidence="9">Uncharacterized protein</fullName>
    </submittedName>
</protein>
<dbReference type="AlphaFoldDB" id="A0A3N4KZX8"/>
<name>A0A3N4KZX8_9PEZI</name>
<keyword evidence="7" id="KW-0131">Cell cycle</keyword>
<feature type="non-terminal residue" evidence="9">
    <location>
        <position position="671"/>
    </location>
</feature>
<feature type="region of interest" description="Disordered" evidence="8">
    <location>
        <begin position="1"/>
        <end position="90"/>
    </location>
</feature>
<proteinExistence type="inferred from homology"/>
<sequence length="671" mass="73047">MTAPNAGGWYPVDTNHNHASSSNNHSTHTHHSYTPHPHSHPQHPYAQPTTPQHQHQHQWPTTYTTFDIPAPASSPRWPPSTPTSTSTSTSAAAAGASADLLLVSLAESYLEAAHAGGYRAAAAGGGGGEREYYALVATGLRCFEAALGGGGRLQPRMEALVRLRYAGVLHEETENGDEAEGALNKGVSFSLSNSLMDLKHRMQHLLARIMLRTTPKASLKMLNTCITESETLDMPHHTYSFRFLRVSMLTDPTSPIHDIASAITTLQKISNTAHARRDLSIFSLANLMEAMISLQAGTDGVEAAQRALAKANSIQTEADEPVAQLAVLRQVMDIVCSLMLGRTAESEAKMKVLHHMLDSKERWAAWAESGEFVIPVNPPRVGRPVETLGFTWLTKDDVFIVGYFISGLCKFQKNVDEAGKAERFLQEGLRSIDRLLQHQPDSSSTTTAGPSTLVAATEKTVWRQTLRCYIQLYHTFLLCVRTEWDGAIKGFNSLRDAFSALPTHPPPLNALILYLQATIYQGTNALPLALSCYSAITASHAPDSELALISTLNSVLILRAADPVRAEALLAGVEKACGATKNGLLRAAYTCVKATERGELVKTKNWLSVALQLATQCANQQMTYIVLNFMCQRFFTGVVSEQAEKSARAALQNAMKGRDGLWSLMGGEMYA</sequence>
<evidence type="ECO:0000256" key="7">
    <source>
        <dbReference type="ARBA" id="ARBA00023306"/>
    </source>
</evidence>
<evidence type="ECO:0000256" key="5">
    <source>
        <dbReference type="ARBA" id="ARBA00022829"/>
    </source>
</evidence>
<organism evidence="9 10">
    <name type="scientific">Morchella conica CCBAS932</name>
    <dbReference type="NCBI Taxonomy" id="1392247"/>
    <lineage>
        <taxon>Eukaryota</taxon>
        <taxon>Fungi</taxon>
        <taxon>Dikarya</taxon>
        <taxon>Ascomycota</taxon>
        <taxon>Pezizomycotina</taxon>
        <taxon>Pezizomycetes</taxon>
        <taxon>Pezizales</taxon>
        <taxon>Morchellaceae</taxon>
        <taxon>Morchella</taxon>
    </lineage>
</organism>
<dbReference type="GO" id="GO:0005634">
    <property type="term" value="C:nucleus"/>
    <property type="evidence" value="ECO:0007669"/>
    <property type="project" value="UniProtKB-SubCell"/>
</dbReference>
<dbReference type="Proteomes" id="UP000277580">
    <property type="component" value="Unassembled WGS sequence"/>
</dbReference>
<accession>A0A3N4KZX8</accession>
<evidence type="ECO:0000256" key="4">
    <source>
        <dbReference type="ARBA" id="ARBA00022776"/>
    </source>
</evidence>
<evidence type="ECO:0000256" key="6">
    <source>
        <dbReference type="ARBA" id="ARBA00023242"/>
    </source>
</evidence>
<evidence type="ECO:0000256" key="8">
    <source>
        <dbReference type="SAM" id="MobiDB-lite"/>
    </source>
</evidence>
<evidence type="ECO:0000313" key="10">
    <source>
        <dbReference type="Proteomes" id="UP000277580"/>
    </source>
</evidence>
<dbReference type="OrthoDB" id="5565328at2759"/>
<feature type="compositionally biased region" description="Low complexity" evidence="8">
    <location>
        <begin position="42"/>
        <end position="75"/>
    </location>
</feature>
<dbReference type="InterPro" id="IPR019440">
    <property type="entry name" value="MAU2"/>
</dbReference>
<keyword evidence="3" id="KW-0132">Cell division</keyword>
<dbReference type="Pfam" id="PF10345">
    <property type="entry name" value="Cohesin_load"/>
    <property type="match status" value="1"/>
</dbReference>
<reference evidence="9 10" key="1">
    <citation type="journal article" date="2018" name="Nat. Ecol. Evol.">
        <title>Pezizomycetes genomes reveal the molecular basis of ectomycorrhizal truffle lifestyle.</title>
        <authorList>
            <person name="Murat C."/>
            <person name="Payen T."/>
            <person name="Noel B."/>
            <person name="Kuo A."/>
            <person name="Morin E."/>
            <person name="Chen J."/>
            <person name="Kohler A."/>
            <person name="Krizsan K."/>
            <person name="Balestrini R."/>
            <person name="Da Silva C."/>
            <person name="Montanini B."/>
            <person name="Hainaut M."/>
            <person name="Levati E."/>
            <person name="Barry K.W."/>
            <person name="Belfiori B."/>
            <person name="Cichocki N."/>
            <person name="Clum A."/>
            <person name="Dockter R.B."/>
            <person name="Fauchery L."/>
            <person name="Guy J."/>
            <person name="Iotti M."/>
            <person name="Le Tacon F."/>
            <person name="Lindquist E.A."/>
            <person name="Lipzen A."/>
            <person name="Malagnac F."/>
            <person name="Mello A."/>
            <person name="Molinier V."/>
            <person name="Miyauchi S."/>
            <person name="Poulain J."/>
            <person name="Riccioni C."/>
            <person name="Rubini A."/>
            <person name="Sitrit Y."/>
            <person name="Splivallo R."/>
            <person name="Traeger S."/>
            <person name="Wang M."/>
            <person name="Zifcakova L."/>
            <person name="Wipf D."/>
            <person name="Zambonelli A."/>
            <person name="Paolocci F."/>
            <person name="Nowrousian M."/>
            <person name="Ottonello S."/>
            <person name="Baldrian P."/>
            <person name="Spatafora J.W."/>
            <person name="Henrissat B."/>
            <person name="Nagy L.G."/>
            <person name="Aury J.M."/>
            <person name="Wincker P."/>
            <person name="Grigoriev I.V."/>
            <person name="Bonfante P."/>
            <person name="Martin F.M."/>
        </authorList>
    </citation>
    <scope>NUCLEOTIDE SEQUENCE [LARGE SCALE GENOMIC DNA]</scope>
    <source>
        <strain evidence="9 10">CCBAS932</strain>
    </source>
</reference>
<dbReference type="PANTHER" id="PTHR21394">
    <property type="entry name" value="MAU2 CHROMATID COHESION FACTOR HOMOLOG"/>
    <property type="match status" value="1"/>
</dbReference>
<keyword evidence="6" id="KW-0539">Nucleus</keyword>
<dbReference type="GO" id="GO:0007059">
    <property type="term" value="P:chromosome segregation"/>
    <property type="evidence" value="ECO:0007669"/>
    <property type="project" value="UniProtKB-KW"/>
</dbReference>
<dbReference type="InParanoid" id="A0A3N4KZX8"/>
<gene>
    <name evidence="9" type="ORF">P167DRAFT_469987</name>
</gene>
<evidence type="ECO:0000313" key="9">
    <source>
        <dbReference type="EMBL" id="RPB16123.1"/>
    </source>
</evidence>
<evidence type="ECO:0000256" key="2">
    <source>
        <dbReference type="ARBA" id="ARBA00008585"/>
    </source>
</evidence>
<keyword evidence="5" id="KW-0159">Chromosome partition</keyword>
<keyword evidence="10" id="KW-1185">Reference proteome</keyword>
<dbReference type="GO" id="GO:0007064">
    <property type="term" value="P:mitotic sister chromatid cohesion"/>
    <property type="evidence" value="ECO:0007669"/>
    <property type="project" value="InterPro"/>
</dbReference>
<evidence type="ECO:0000256" key="3">
    <source>
        <dbReference type="ARBA" id="ARBA00022618"/>
    </source>
</evidence>
<dbReference type="EMBL" id="ML119110">
    <property type="protein sequence ID" value="RPB16123.1"/>
    <property type="molecule type" value="Genomic_DNA"/>
</dbReference>
<feature type="compositionally biased region" description="Low complexity" evidence="8">
    <location>
        <begin position="17"/>
        <end position="26"/>
    </location>
</feature>
<evidence type="ECO:0000256" key="1">
    <source>
        <dbReference type="ARBA" id="ARBA00004123"/>
    </source>
</evidence>
<keyword evidence="4" id="KW-0498">Mitosis</keyword>
<comment type="subcellular location">
    <subcellularLocation>
        <location evidence="1">Nucleus</location>
    </subcellularLocation>
</comment>
<comment type="similarity">
    <text evidence="2">Belongs to the SCC4/mau-2 family.</text>
</comment>
<dbReference type="GO" id="GO:0051301">
    <property type="term" value="P:cell division"/>
    <property type="evidence" value="ECO:0007669"/>
    <property type="project" value="UniProtKB-KW"/>
</dbReference>
<dbReference type="STRING" id="1392247.A0A3N4KZX8"/>
<feature type="compositionally biased region" description="Basic residues" evidence="8">
    <location>
        <begin position="27"/>
        <end position="41"/>
    </location>
</feature>